<organism evidence="2 3">
    <name type="scientific">Amphibacillus indicireducens</name>
    <dbReference type="NCBI Taxonomy" id="1076330"/>
    <lineage>
        <taxon>Bacteria</taxon>
        <taxon>Bacillati</taxon>
        <taxon>Bacillota</taxon>
        <taxon>Bacilli</taxon>
        <taxon>Bacillales</taxon>
        <taxon>Bacillaceae</taxon>
        <taxon>Amphibacillus</taxon>
    </lineage>
</organism>
<dbReference type="Pfam" id="PF14004">
    <property type="entry name" value="DUF4227"/>
    <property type="match status" value="1"/>
</dbReference>
<name>A0ABP7VFH7_9BACI</name>
<keyword evidence="3" id="KW-1185">Reference proteome</keyword>
<gene>
    <name evidence="2" type="ORF">GCM10022410_10200</name>
</gene>
<evidence type="ECO:0000256" key="1">
    <source>
        <dbReference type="SAM" id="Phobius"/>
    </source>
</evidence>
<feature type="transmembrane region" description="Helical" evidence="1">
    <location>
        <begin position="12"/>
        <end position="32"/>
    </location>
</feature>
<comment type="caution">
    <text evidence="2">The sequence shown here is derived from an EMBL/GenBank/DDBJ whole genome shotgun (WGS) entry which is preliminary data.</text>
</comment>
<keyword evidence="1" id="KW-0812">Transmembrane</keyword>
<evidence type="ECO:0000313" key="3">
    <source>
        <dbReference type="Proteomes" id="UP001501734"/>
    </source>
</evidence>
<dbReference type="InterPro" id="IPR025321">
    <property type="entry name" value="DUF4227"/>
</dbReference>
<evidence type="ECO:0000313" key="2">
    <source>
        <dbReference type="EMBL" id="GAA4065761.1"/>
    </source>
</evidence>
<sequence>MVKLKQIITEMIKVVIIFLITFSIFLYGVSMMRNEYQQQLRHIEPEKAAEQVNLFKFFLN</sequence>
<keyword evidence="1" id="KW-0472">Membrane</keyword>
<dbReference type="RefSeq" id="WP_344911026.1">
    <property type="nucleotide sequence ID" value="NZ_BAABDL010000053.1"/>
</dbReference>
<dbReference type="Proteomes" id="UP001501734">
    <property type="component" value="Unassembled WGS sequence"/>
</dbReference>
<keyword evidence="1" id="KW-1133">Transmembrane helix</keyword>
<protein>
    <submittedName>
        <fullName evidence="2">Uncharacterized protein</fullName>
    </submittedName>
</protein>
<proteinExistence type="predicted"/>
<dbReference type="EMBL" id="BAABDL010000053">
    <property type="protein sequence ID" value="GAA4065761.1"/>
    <property type="molecule type" value="Genomic_DNA"/>
</dbReference>
<reference evidence="3" key="1">
    <citation type="journal article" date="2019" name="Int. J. Syst. Evol. Microbiol.">
        <title>The Global Catalogue of Microorganisms (GCM) 10K type strain sequencing project: providing services to taxonomists for standard genome sequencing and annotation.</title>
        <authorList>
            <consortium name="The Broad Institute Genomics Platform"/>
            <consortium name="The Broad Institute Genome Sequencing Center for Infectious Disease"/>
            <person name="Wu L."/>
            <person name="Ma J."/>
        </authorList>
    </citation>
    <scope>NUCLEOTIDE SEQUENCE [LARGE SCALE GENOMIC DNA]</scope>
    <source>
        <strain evidence="3">JCM 17250</strain>
    </source>
</reference>
<accession>A0ABP7VFH7</accession>